<dbReference type="GO" id="GO:0005829">
    <property type="term" value="C:cytosol"/>
    <property type="evidence" value="ECO:0007669"/>
    <property type="project" value="TreeGrafter"/>
</dbReference>
<comment type="caution">
    <text evidence="10">The sequence shown here is derived from an EMBL/GenBank/DDBJ whole genome shotgun (WGS) entry which is preliminary data.</text>
</comment>
<evidence type="ECO:0000256" key="5">
    <source>
        <dbReference type="RuleBase" id="RU362116"/>
    </source>
</evidence>
<name>A0A6B2KRQ7_9NEIS</name>
<organism evidence="10 11">
    <name type="scientific">Crenobacter caeni</name>
    <dbReference type="NCBI Taxonomy" id="2705474"/>
    <lineage>
        <taxon>Bacteria</taxon>
        <taxon>Pseudomonadati</taxon>
        <taxon>Pseudomonadota</taxon>
        <taxon>Betaproteobacteria</taxon>
        <taxon>Neisseriales</taxon>
        <taxon>Neisseriaceae</taxon>
        <taxon>Crenobacter</taxon>
    </lineage>
</organism>
<dbReference type="Pfam" id="PF00460">
    <property type="entry name" value="Flg_bb_rod"/>
    <property type="match status" value="1"/>
</dbReference>
<keyword evidence="4 5" id="KW-0975">Bacterial flagellum</keyword>
<dbReference type="InterPro" id="IPR001444">
    <property type="entry name" value="Flag_bb_rod_N"/>
</dbReference>
<evidence type="ECO:0000313" key="10">
    <source>
        <dbReference type="EMBL" id="NDV12780.1"/>
    </source>
</evidence>
<keyword evidence="10" id="KW-0282">Flagellum</keyword>
<sequence>MSFEIALSGINAVSSQLSGISNNIANASTYGYKMGRTNFSAVYVGAQAMGVGVGSTQQDIGRGGSLTSTGRMLDAAIDGKGFFITRGADGANQYTRVGIFNTDKDGFLVDSYGRKVQGFNMSATGAQGALGDIQVPTGQIPAMPSDALKYAGNMSAGWEVPAKAFDAADPSTFNASSVSTVYDSRGEKHTVTQYFVKKDDNTVSVHYALNGKPLAGAPSALTFDAKGQLTGGTSQTLTLTGLTGAADITLNLDYTGTTMFAGEHSTTANAANGYASGAMTGVRIESNGEITAQYSNGQKMAVGVVALASFPNEQGLAAASDTSWTDTPASGAALISTPGSGTVGQLAAGVLEGSNVDLTAEMVNLMTAQRNYQANTKVISTQSQVVQALMQAI</sequence>
<dbReference type="PANTHER" id="PTHR30435">
    <property type="entry name" value="FLAGELLAR PROTEIN"/>
    <property type="match status" value="1"/>
</dbReference>
<keyword evidence="10" id="KW-0966">Cell projection</keyword>
<dbReference type="Proteomes" id="UP000482578">
    <property type="component" value="Unassembled WGS sequence"/>
</dbReference>
<evidence type="ECO:0000256" key="3">
    <source>
        <dbReference type="ARBA" id="ARBA00019015"/>
    </source>
</evidence>
<keyword evidence="11" id="KW-1185">Reference proteome</keyword>
<dbReference type="RefSeq" id="WP_163315997.1">
    <property type="nucleotide sequence ID" value="NZ_JAAGAA010000006.1"/>
</dbReference>
<dbReference type="InterPro" id="IPR010930">
    <property type="entry name" value="Flg_bb/hook_C_dom"/>
</dbReference>
<dbReference type="Pfam" id="PF06429">
    <property type="entry name" value="Flg_bbr_C"/>
    <property type="match status" value="1"/>
</dbReference>
<evidence type="ECO:0000259" key="6">
    <source>
        <dbReference type="Pfam" id="PF00460"/>
    </source>
</evidence>
<dbReference type="InterPro" id="IPR053967">
    <property type="entry name" value="LlgE_F_G-like_D1"/>
</dbReference>
<reference evidence="10 11" key="1">
    <citation type="submission" date="2020-02" db="EMBL/GenBank/DDBJ databases">
        <authorList>
            <person name="Yang Z."/>
        </authorList>
    </citation>
    <scope>NUCLEOTIDE SEQUENCE [LARGE SCALE GENOMIC DNA]</scope>
    <source>
        <strain evidence="10 11">HX-7-9</strain>
    </source>
</reference>
<proteinExistence type="inferred from homology"/>
<dbReference type="InterPro" id="IPR037058">
    <property type="entry name" value="Falgellar_hook_FlgE_sf"/>
</dbReference>
<feature type="domain" description="Flagellar hook protein FlgE/F/G-like D1" evidence="9">
    <location>
        <begin position="76"/>
        <end position="137"/>
    </location>
</feature>
<evidence type="ECO:0000259" key="8">
    <source>
        <dbReference type="Pfam" id="PF07559"/>
    </source>
</evidence>
<dbReference type="PANTHER" id="PTHR30435:SF1">
    <property type="entry name" value="FLAGELLAR HOOK PROTEIN FLGE"/>
    <property type="match status" value="1"/>
</dbReference>
<dbReference type="Pfam" id="PF22692">
    <property type="entry name" value="LlgE_F_G_D1"/>
    <property type="match status" value="1"/>
</dbReference>
<protein>
    <recommendedName>
        <fullName evidence="3 5">Flagellar hook protein FlgE</fullName>
    </recommendedName>
</protein>
<dbReference type="Pfam" id="PF07559">
    <property type="entry name" value="FlgE_D2"/>
    <property type="match status" value="1"/>
</dbReference>
<dbReference type="NCBIfam" id="TIGR03506">
    <property type="entry name" value="FlgEFG_subfam"/>
    <property type="match status" value="1"/>
</dbReference>
<dbReference type="EMBL" id="JAAGAA010000006">
    <property type="protein sequence ID" value="NDV12780.1"/>
    <property type="molecule type" value="Genomic_DNA"/>
</dbReference>
<dbReference type="Gene3D" id="2.60.98.20">
    <property type="entry name" value="Flagellar hook protein FlgE"/>
    <property type="match status" value="1"/>
</dbReference>
<accession>A0A6B2KRQ7</accession>
<gene>
    <name evidence="10" type="ORF">GZH52_08180</name>
</gene>
<evidence type="ECO:0000259" key="7">
    <source>
        <dbReference type="Pfam" id="PF06429"/>
    </source>
</evidence>
<dbReference type="GO" id="GO:0071978">
    <property type="term" value="P:bacterial-type flagellum-dependent swarming motility"/>
    <property type="evidence" value="ECO:0007669"/>
    <property type="project" value="TreeGrafter"/>
</dbReference>
<dbReference type="InterPro" id="IPR037925">
    <property type="entry name" value="FlgE/F/G-like"/>
</dbReference>
<evidence type="ECO:0000259" key="9">
    <source>
        <dbReference type="Pfam" id="PF22692"/>
    </source>
</evidence>
<evidence type="ECO:0000256" key="2">
    <source>
        <dbReference type="ARBA" id="ARBA00009677"/>
    </source>
</evidence>
<evidence type="ECO:0000256" key="4">
    <source>
        <dbReference type="ARBA" id="ARBA00023143"/>
    </source>
</evidence>
<evidence type="ECO:0000256" key="1">
    <source>
        <dbReference type="ARBA" id="ARBA00004117"/>
    </source>
</evidence>
<dbReference type="AlphaFoldDB" id="A0A6B2KRQ7"/>
<evidence type="ECO:0000313" key="11">
    <source>
        <dbReference type="Proteomes" id="UP000482578"/>
    </source>
</evidence>
<comment type="subcellular location">
    <subcellularLocation>
        <location evidence="1 5">Bacterial flagellum basal body</location>
    </subcellularLocation>
</comment>
<dbReference type="GO" id="GO:0009424">
    <property type="term" value="C:bacterial-type flagellum hook"/>
    <property type="evidence" value="ECO:0007669"/>
    <property type="project" value="TreeGrafter"/>
</dbReference>
<feature type="domain" description="Flagellar basal-body/hook protein C-terminal" evidence="7">
    <location>
        <begin position="348"/>
        <end position="391"/>
    </location>
</feature>
<dbReference type="SUPFAM" id="SSF117143">
    <property type="entry name" value="Flagellar hook protein flgE"/>
    <property type="match status" value="1"/>
</dbReference>
<comment type="similarity">
    <text evidence="2 5">Belongs to the flagella basal body rod proteins family.</text>
</comment>
<feature type="domain" description="Flagellar basal body rod protein N-terminal" evidence="6">
    <location>
        <begin position="4"/>
        <end position="33"/>
    </location>
</feature>
<dbReference type="GO" id="GO:0009425">
    <property type="term" value="C:bacterial-type flagellum basal body"/>
    <property type="evidence" value="ECO:0007669"/>
    <property type="project" value="UniProtKB-SubCell"/>
</dbReference>
<keyword evidence="10" id="KW-0969">Cilium</keyword>
<dbReference type="InterPro" id="IPR011491">
    <property type="entry name" value="FlgE_D2"/>
</dbReference>
<feature type="domain" description="Flagellar hook protein FlgE D2" evidence="8">
    <location>
        <begin position="159"/>
        <end position="274"/>
    </location>
</feature>
<dbReference type="InterPro" id="IPR020013">
    <property type="entry name" value="Flagellar_FlgE/F/G"/>
</dbReference>
<comment type="function">
    <text evidence="5">A flexible structure which links the flagellar filament to the drive apparatus in the basal body.</text>
</comment>